<feature type="coiled-coil region" evidence="2">
    <location>
        <begin position="24"/>
        <end position="142"/>
    </location>
</feature>
<protein>
    <submittedName>
        <fullName evidence="4">OmpA/MotB domain protein</fullName>
    </submittedName>
</protein>
<dbReference type="KEGG" id="hoh:Hoch_6481"/>
<dbReference type="STRING" id="502025.Hoch_6481"/>
<dbReference type="SUPFAM" id="SSF103088">
    <property type="entry name" value="OmpA-like"/>
    <property type="match status" value="1"/>
</dbReference>
<proteinExistence type="predicted"/>
<accession>D0LQE1</accession>
<dbReference type="InterPro" id="IPR036737">
    <property type="entry name" value="OmpA-like_sf"/>
</dbReference>
<evidence type="ECO:0000259" key="3">
    <source>
        <dbReference type="PROSITE" id="PS51123"/>
    </source>
</evidence>
<dbReference type="PANTHER" id="PTHR30329:SF21">
    <property type="entry name" value="LIPOPROTEIN YIAD-RELATED"/>
    <property type="match status" value="1"/>
</dbReference>
<sequence length="291" mass="31809">MIKHKALLIVAAALLAGCVSKGKHEALQAKYKAQTEVLETKELEIQNLEQAIAEEEAKLKELNNQLAALKEKVRLTEEEVASMEAEKVRVEGELAAVVKDRARLKSSAEELSQALSELGKRKAEAEKRVAQFRDLLNRFRSLIDAGKLKVKITDGRMILELPTDVLFASGRADLSEDGIVSITQIGEVLAAIPDRRYQIEGHTDNVPISTARYPSNWELAAARALTVLKTLREAGMQGSTLSAASFGEFRPVASNNSDAGRRANRRIEIVIVPDLSSLPGFDELNSAVDGQ</sequence>
<gene>
    <name evidence="4" type="ordered locus">Hoch_6481</name>
</gene>
<dbReference type="Proteomes" id="UP000001880">
    <property type="component" value="Chromosome"/>
</dbReference>
<keyword evidence="2" id="KW-0175">Coiled coil</keyword>
<dbReference type="HOGENOM" id="CLU_016890_14_0_7"/>
<dbReference type="InterPro" id="IPR006665">
    <property type="entry name" value="OmpA-like"/>
</dbReference>
<organism evidence="4 5">
    <name type="scientific">Haliangium ochraceum (strain DSM 14365 / JCM 11303 / SMP-2)</name>
    <dbReference type="NCBI Taxonomy" id="502025"/>
    <lineage>
        <taxon>Bacteria</taxon>
        <taxon>Pseudomonadati</taxon>
        <taxon>Myxococcota</taxon>
        <taxon>Polyangia</taxon>
        <taxon>Haliangiales</taxon>
        <taxon>Kofleriaceae</taxon>
        <taxon>Haliangium</taxon>
    </lineage>
</organism>
<dbReference type="AlphaFoldDB" id="D0LQE1"/>
<keyword evidence="5" id="KW-1185">Reference proteome</keyword>
<dbReference type="GO" id="GO:0016020">
    <property type="term" value="C:membrane"/>
    <property type="evidence" value="ECO:0007669"/>
    <property type="project" value="UniProtKB-UniRule"/>
</dbReference>
<evidence type="ECO:0000256" key="1">
    <source>
        <dbReference type="PROSITE-ProRule" id="PRU00473"/>
    </source>
</evidence>
<dbReference type="PANTHER" id="PTHR30329">
    <property type="entry name" value="STATOR ELEMENT OF FLAGELLAR MOTOR COMPLEX"/>
    <property type="match status" value="1"/>
</dbReference>
<name>D0LQE1_HALO1</name>
<dbReference type="eggNOG" id="COG1360">
    <property type="taxonomic scope" value="Bacteria"/>
</dbReference>
<keyword evidence="1" id="KW-0472">Membrane</keyword>
<dbReference type="CDD" id="cd07185">
    <property type="entry name" value="OmpA_C-like"/>
    <property type="match status" value="1"/>
</dbReference>
<dbReference type="SUPFAM" id="SSF90257">
    <property type="entry name" value="Myosin rod fragments"/>
    <property type="match status" value="1"/>
</dbReference>
<dbReference type="RefSeq" id="WP_012831542.1">
    <property type="nucleotide sequence ID" value="NC_013440.1"/>
</dbReference>
<dbReference type="PROSITE" id="PS51123">
    <property type="entry name" value="OMPA_2"/>
    <property type="match status" value="1"/>
</dbReference>
<dbReference type="EMBL" id="CP001804">
    <property type="protein sequence ID" value="ACY18950.1"/>
    <property type="molecule type" value="Genomic_DNA"/>
</dbReference>
<dbReference type="Gene3D" id="3.30.1330.60">
    <property type="entry name" value="OmpA-like domain"/>
    <property type="match status" value="1"/>
</dbReference>
<dbReference type="Pfam" id="PF00691">
    <property type="entry name" value="OmpA"/>
    <property type="match status" value="1"/>
</dbReference>
<reference evidence="4 5" key="1">
    <citation type="journal article" date="2010" name="Stand. Genomic Sci.">
        <title>Complete genome sequence of Haliangium ochraceum type strain (SMP-2).</title>
        <authorList>
            <consortium name="US DOE Joint Genome Institute (JGI-PGF)"/>
            <person name="Ivanova N."/>
            <person name="Daum C."/>
            <person name="Lang E."/>
            <person name="Abt B."/>
            <person name="Kopitz M."/>
            <person name="Saunders E."/>
            <person name="Lapidus A."/>
            <person name="Lucas S."/>
            <person name="Glavina Del Rio T."/>
            <person name="Nolan M."/>
            <person name="Tice H."/>
            <person name="Copeland A."/>
            <person name="Cheng J.F."/>
            <person name="Chen F."/>
            <person name="Bruce D."/>
            <person name="Goodwin L."/>
            <person name="Pitluck S."/>
            <person name="Mavromatis K."/>
            <person name="Pati A."/>
            <person name="Mikhailova N."/>
            <person name="Chen A."/>
            <person name="Palaniappan K."/>
            <person name="Land M."/>
            <person name="Hauser L."/>
            <person name="Chang Y.J."/>
            <person name="Jeffries C.D."/>
            <person name="Detter J.C."/>
            <person name="Brettin T."/>
            <person name="Rohde M."/>
            <person name="Goker M."/>
            <person name="Bristow J."/>
            <person name="Markowitz V."/>
            <person name="Eisen J.A."/>
            <person name="Hugenholtz P."/>
            <person name="Kyrpides N.C."/>
            <person name="Klenk H.P."/>
        </authorList>
    </citation>
    <scope>NUCLEOTIDE SEQUENCE [LARGE SCALE GENOMIC DNA]</scope>
    <source>
        <strain evidence="5">DSM 14365 / CIP 107738 / JCM 11303 / AJ 13395 / SMP-2</strain>
    </source>
</reference>
<evidence type="ECO:0000313" key="4">
    <source>
        <dbReference type="EMBL" id="ACY18950.1"/>
    </source>
</evidence>
<dbReference type="PROSITE" id="PS51257">
    <property type="entry name" value="PROKAR_LIPOPROTEIN"/>
    <property type="match status" value="1"/>
</dbReference>
<feature type="domain" description="OmpA-like" evidence="3">
    <location>
        <begin position="154"/>
        <end position="275"/>
    </location>
</feature>
<dbReference type="InterPro" id="IPR050330">
    <property type="entry name" value="Bact_OuterMem_StrucFunc"/>
</dbReference>
<evidence type="ECO:0000313" key="5">
    <source>
        <dbReference type="Proteomes" id="UP000001880"/>
    </source>
</evidence>
<evidence type="ECO:0000256" key="2">
    <source>
        <dbReference type="SAM" id="Coils"/>
    </source>
</evidence>